<name>A0A6P8BHV2_PYRGI</name>
<dbReference type="InterPro" id="IPR049551">
    <property type="entry name" value="PKS_DH_C"/>
</dbReference>
<dbReference type="RefSeq" id="XP_030986727.1">
    <property type="nucleotide sequence ID" value="XM_031122665.1"/>
</dbReference>
<proteinExistence type="predicted"/>
<feature type="region of interest" description="N-terminal hotdog fold" evidence="1">
    <location>
        <position position="1"/>
    </location>
</feature>
<dbReference type="Pfam" id="PF14765">
    <property type="entry name" value="PS-DH"/>
    <property type="match status" value="1"/>
</dbReference>
<feature type="region of interest" description="C-terminal hotdog fold" evidence="1">
    <location>
        <begin position="1"/>
        <end position="129"/>
    </location>
</feature>
<gene>
    <name evidence="4" type="ORF">PgNI_02603</name>
</gene>
<evidence type="ECO:0000313" key="3">
    <source>
        <dbReference type="Proteomes" id="UP000515153"/>
    </source>
</evidence>
<evidence type="ECO:0000259" key="2">
    <source>
        <dbReference type="PROSITE" id="PS52019"/>
    </source>
</evidence>
<protein>
    <recommendedName>
        <fullName evidence="2">PKS/mFAS DH domain-containing protein</fullName>
    </recommendedName>
</protein>
<reference evidence="4" key="2">
    <citation type="submission" date="2019-10" db="EMBL/GenBank/DDBJ databases">
        <authorList>
            <consortium name="NCBI Genome Project"/>
        </authorList>
    </citation>
    <scope>NUCLEOTIDE SEQUENCE</scope>
    <source>
        <strain evidence="4">NI907</strain>
    </source>
</reference>
<evidence type="ECO:0000313" key="4">
    <source>
        <dbReference type="RefSeq" id="XP_030986727.1"/>
    </source>
</evidence>
<accession>A0A6P8BHV2</accession>
<dbReference type="GeneID" id="41957576"/>
<dbReference type="Gene3D" id="3.10.129.110">
    <property type="entry name" value="Polyketide synthase dehydratase"/>
    <property type="match status" value="1"/>
</dbReference>
<reference evidence="4" key="3">
    <citation type="submission" date="2025-08" db="UniProtKB">
        <authorList>
            <consortium name="RefSeq"/>
        </authorList>
    </citation>
    <scope>IDENTIFICATION</scope>
    <source>
        <strain evidence="4">NI907</strain>
    </source>
</reference>
<comment type="caution">
    <text evidence="1">Lacks conserved residue(s) required for the propagation of feature annotation.</text>
</comment>
<dbReference type="InterPro" id="IPR042104">
    <property type="entry name" value="PKS_dehydratase_sf"/>
</dbReference>
<organism evidence="3 4">
    <name type="scientific">Pyricularia grisea</name>
    <name type="common">Crabgrass-specific blast fungus</name>
    <name type="synonym">Magnaporthe grisea</name>
    <dbReference type="NCBI Taxonomy" id="148305"/>
    <lineage>
        <taxon>Eukaryota</taxon>
        <taxon>Fungi</taxon>
        <taxon>Dikarya</taxon>
        <taxon>Ascomycota</taxon>
        <taxon>Pezizomycotina</taxon>
        <taxon>Sordariomycetes</taxon>
        <taxon>Sordariomycetidae</taxon>
        <taxon>Magnaporthales</taxon>
        <taxon>Pyriculariaceae</taxon>
        <taxon>Pyricularia</taxon>
    </lineage>
</organism>
<dbReference type="PROSITE" id="PS52019">
    <property type="entry name" value="PKS_MFAS_DH"/>
    <property type="match status" value="1"/>
</dbReference>
<dbReference type="Proteomes" id="UP000515153">
    <property type="component" value="Unplaced"/>
</dbReference>
<sequence>MTMQGKWAVGTIKRPKHFVALEDTERSVLEFADAVVADNFVQVFGLAINTSEHVFPGSAFIVLLFDSFTLSSACRLLNRDGMWNVTSHYNAEENSKTITGDIYVTDENGEVVASARGVRFSSVQLDNLDRVLGLTAASGQDKSPVRTAAEALPHPWQNQKFNLKVLSWAARIVCGTLSQDLPAPLQETWRPI</sequence>
<dbReference type="KEGG" id="pgri:PgNI_02603"/>
<dbReference type="AlphaFoldDB" id="A0A6P8BHV2"/>
<dbReference type="InterPro" id="IPR049900">
    <property type="entry name" value="PKS_mFAS_DH"/>
</dbReference>
<keyword evidence="3" id="KW-1185">Reference proteome</keyword>
<evidence type="ECO:0000256" key="1">
    <source>
        <dbReference type="PROSITE-ProRule" id="PRU01363"/>
    </source>
</evidence>
<feature type="domain" description="PKS/mFAS DH" evidence="2">
    <location>
        <begin position="1"/>
        <end position="129"/>
    </location>
</feature>
<reference evidence="4" key="1">
    <citation type="journal article" date="2019" name="Mol. Biol. Evol.">
        <title>Blast fungal genomes show frequent chromosomal changes, gene gains and losses, and effector gene turnover.</title>
        <authorList>
            <person name="Gomez Luciano L.B."/>
            <person name="Jason Tsai I."/>
            <person name="Chuma I."/>
            <person name="Tosa Y."/>
            <person name="Chen Y.H."/>
            <person name="Li J.Y."/>
            <person name="Li M.Y."/>
            <person name="Jade Lu M.Y."/>
            <person name="Nakayashiki H."/>
            <person name="Li W.H."/>
        </authorList>
    </citation>
    <scope>NUCLEOTIDE SEQUENCE</scope>
    <source>
        <strain evidence="4">NI907</strain>
    </source>
</reference>